<dbReference type="OrthoDB" id="9781261at2"/>
<dbReference type="GO" id="GO:0046872">
    <property type="term" value="F:metal ion binding"/>
    <property type="evidence" value="ECO:0007669"/>
    <property type="project" value="UniProtKB-KW"/>
</dbReference>
<evidence type="ECO:0000256" key="5">
    <source>
        <dbReference type="SAM" id="SignalP"/>
    </source>
</evidence>
<evidence type="ECO:0000256" key="1">
    <source>
        <dbReference type="ARBA" id="ARBA00022617"/>
    </source>
</evidence>
<dbReference type="SUPFAM" id="SSF46626">
    <property type="entry name" value="Cytochrome c"/>
    <property type="match status" value="1"/>
</dbReference>
<evidence type="ECO:0000256" key="4">
    <source>
        <dbReference type="PROSITE-ProRule" id="PRU00433"/>
    </source>
</evidence>
<dbReference type="Pfam" id="PF00034">
    <property type="entry name" value="Cytochrom_C"/>
    <property type="match status" value="1"/>
</dbReference>
<name>A0A1G9IN96_9BACT</name>
<dbReference type="STRING" id="392333.SAMN05660860_00188"/>
<dbReference type="InterPro" id="IPR036909">
    <property type="entry name" value="Cyt_c-like_dom_sf"/>
</dbReference>
<dbReference type="RefSeq" id="WP_052446314.1">
    <property type="nucleotide sequence ID" value="NZ_FNGU01000001.1"/>
</dbReference>
<feature type="signal peptide" evidence="5">
    <location>
        <begin position="1"/>
        <end position="25"/>
    </location>
</feature>
<sequence length="106" mass="11316">MKWKLAKTATLAAICALITAAPAAADEARGRELISSLGCKGCHQFEGSGGTLAPALDGTGERFDAERIRKQLTEPGSLNPNTMMPSYSHLPEEELKSLVDFLAELK</sequence>
<dbReference type="GO" id="GO:0020037">
    <property type="term" value="F:heme binding"/>
    <property type="evidence" value="ECO:0007669"/>
    <property type="project" value="InterPro"/>
</dbReference>
<organism evidence="7 8">
    <name type="scientific">Geoalkalibacter ferrihydriticus</name>
    <dbReference type="NCBI Taxonomy" id="392333"/>
    <lineage>
        <taxon>Bacteria</taxon>
        <taxon>Pseudomonadati</taxon>
        <taxon>Thermodesulfobacteriota</taxon>
        <taxon>Desulfuromonadia</taxon>
        <taxon>Desulfuromonadales</taxon>
        <taxon>Geoalkalibacteraceae</taxon>
        <taxon>Geoalkalibacter</taxon>
    </lineage>
</organism>
<gene>
    <name evidence="7" type="ORF">SAMN05660860_00188</name>
</gene>
<dbReference type="Proteomes" id="UP000182146">
    <property type="component" value="Unassembled WGS sequence"/>
</dbReference>
<keyword evidence="1 4" id="KW-0349">Heme</keyword>
<feature type="domain" description="Cytochrome c" evidence="6">
    <location>
        <begin position="25"/>
        <end position="106"/>
    </location>
</feature>
<dbReference type="InterPro" id="IPR009056">
    <property type="entry name" value="Cyt_c-like_dom"/>
</dbReference>
<keyword evidence="5" id="KW-0732">Signal</keyword>
<keyword evidence="3 4" id="KW-0408">Iron</keyword>
<reference evidence="7 8" key="1">
    <citation type="submission" date="2016-10" db="EMBL/GenBank/DDBJ databases">
        <authorList>
            <person name="de Groot N.N."/>
        </authorList>
    </citation>
    <scope>NUCLEOTIDE SEQUENCE [LARGE SCALE GENOMIC DNA]</scope>
    <source>
        <strain evidence="7 8">DSM 17813</strain>
    </source>
</reference>
<accession>A0A1G9IN96</accession>
<dbReference type="PROSITE" id="PS51007">
    <property type="entry name" value="CYTC"/>
    <property type="match status" value="1"/>
</dbReference>
<dbReference type="Gene3D" id="1.10.760.10">
    <property type="entry name" value="Cytochrome c-like domain"/>
    <property type="match status" value="1"/>
</dbReference>
<evidence type="ECO:0000256" key="3">
    <source>
        <dbReference type="ARBA" id="ARBA00023004"/>
    </source>
</evidence>
<dbReference type="EMBL" id="FNGU01000001">
    <property type="protein sequence ID" value="SDL26600.1"/>
    <property type="molecule type" value="Genomic_DNA"/>
</dbReference>
<protein>
    <submittedName>
        <fullName evidence="7">Cytochrome c</fullName>
    </submittedName>
</protein>
<proteinExistence type="predicted"/>
<evidence type="ECO:0000256" key="2">
    <source>
        <dbReference type="ARBA" id="ARBA00022723"/>
    </source>
</evidence>
<dbReference type="GO" id="GO:0009055">
    <property type="term" value="F:electron transfer activity"/>
    <property type="evidence" value="ECO:0007669"/>
    <property type="project" value="InterPro"/>
</dbReference>
<feature type="chain" id="PRO_5010367330" evidence="5">
    <location>
        <begin position="26"/>
        <end position="106"/>
    </location>
</feature>
<evidence type="ECO:0000313" key="8">
    <source>
        <dbReference type="Proteomes" id="UP000182146"/>
    </source>
</evidence>
<dbReference type="AlphaFoldDB" id="A0A1G9IN96"/>
<keyword evidence="2 4" id="KW-0479">Metal-binding</keyword>
<evidence type="ECO:0000259" key="6">
    <source>
        <dbReference type="PROSITE" id="PS51007"/>
    </source>
</evidence>
<evidence type="ECO:0000313" key="7">
    <source>
        <dbReference type="EMBL" id="SDL26600.1"/>
    </source>
</evidence>